<feature type="transmembrane region" description="Helical" evidence="1">
    <location>
        <begin position="161"/>
        <end position="182"/>
    </location>
</feature>
<dbReference type="InterPro" id="IPR045339">
    <property type="entry name" value="DUF6534"/>
</dbReference>
<feature type="domain" description="DUF6534" evidence="2">
    <location>
        <begin position="167"/>
        <end position="251"/>
    </location>
</feature>
<feature type="transmembrane region" description="Helical" evidence="1">
    <location>
        <begin position="93"/>
        <end position="114"/>
    </location>
</feature>
<dbReference type="AlphaFoldDB" id="A0A067PYU7"/>
<sequence length="273" mass="29563">MSETPSLLPRTGAGAFYVGIVIDFSGSPFSKCTYCSRGFADGLLLKLSVAALCFLDGLHLVFVVHVGYHYLIVDVNDPEVLEEGFWSLQATPIARILVARLVQCIYLGRIWRMLSKAIGKSRGRCLMIITAVIAASSCIAAGIVVIVALDASTQFRGWPGWLEFTSSAFLDCCITVLMILVLRRGLNGGQRMKTLASTLIQYAIASGLVTSVACVTYLILYEQVKNSFAYGAMEAIVSSLYANSLLVMLNAGSLNHPSLQRSRSFIRGQDGDV</sequence>
<accession>A0A067PYU7</accession>
<name>A0A067PYU7_9AGAM</name>
<keyword evidence="1" id="KW-0472">Membrane</keyword>
<keyword evidence="4" id="KW-1185">Reference proteome</keyword>
<feature type="transmembrane region" description="Helical" evidence="1">
    <location>
        <begin position="47"/>
        <end position="73"/>
    </location>
</feature>
<evidence type="ECO:0000313" key="3">
    <source>
        <dbReference type="EMBL" id="KDQ59983.1"/>
    </source>
</evidence>
<keyword evidence="1" id="KW-1133">Transmembrane helix</keyword>
<organism evidence="3 4">
    <name type="scientific">Jaapia argillacea MUCL 33604</name>
    <dbReference type="NCBI Taxonomy" id="933084"/>
    <lineage>
        <taxon>Eukaryota</taxon>
        <taxon>Fungi</taxon>
        <taxon>Dikarya</taxon>
        <taxon>Basidiomycota</taxon>
        <taxon>Agaricomycotina</taxon>
        <taxon>Agaricomycetes</taxon>
        <taxon>Agaricomycetidae</taxon>
        <taxon>Jaapiales</taxon>
        <taxon>Jaapiaceae</taxon>
        <taxon>Jaapia</taxon>
    </lineage>
</organism>
<reference evidence="4" key="1">
    <citation type="journal article" date="2014" name="Proc. Natl. Acad. Sci. U.S.A.">
        <title>Extensive sampling of basidiomycete genomes demonstrates inadequacy of the white-rot/brown-rot paradigm for wood decay fungi.</title>
        <authorList>
            <person name="Riley R."/>
            <person name="Salamov A.A."/>
            <person name="Brown D.W."/>
            <person name="Nagy L.G."/>
            <person name="Floudas D."/>
            <person name="Held B.W."/>
            <person name="Levasseur A."/>
            <person name="Lombard V."/>
            <person name="Morin E."/>
            <person name="Otillar R."/>
            <person name="Lindquist E.A."/>
            <person name="Sun H."/>
            <person name="LaButti K.M."/>
            <person name="Schmutz J."/>
            <person name="Jabbour D."/>
            <person name="Luo H."/>
            <person name="Baker S.E."/>
            <person name="Pisabarro A.G."/>
            <person name="Walton J.D."/>
            <person name="Blanchette R.A."/>
            <person name="Henrissat B."/>
            <person name="Martin F."/>
            <person name="Cullen D."/>
            <person name="Hibbett D.S."/>
            <person name="Grigoriev I.V."/>
        </authorList>
    </citation>
    <scope>NUCLEOTIDE SEQUENCE [LARGE SCALE GENOMIC DNA]</scope>
    <source>
        <strain evidence="4">MUCL 33604</strain>
    </source>
</reference>
<feature type="transmembrane region" description="Helical" evidence="1">
    <location>
        <begin position="126"/>
        <end position="149"/>
    </location>
</feature>
<feature type="transmembrane region" description="Helical" evidence="1">
    <location>
        <begin position="227"/>
        <end position="251"/>
    </location>
</feature>
<dbReference type="EMBL" id="KL197714">
    <property type="protein sequence ID" value="KDQ59983.1"/>
    <property type="molecule type" value="Genomic_DNA"/>
</dbReference>
<proteinExistence type="predicted"/>
<dbReference type="PANTHER" id="PTHR40465">
    <property type="entry name" value="CHROMOSOME 1, WHOLE GENOME SHOTGUN SEQUENCE"/>
    <property type="match status" value="1"/>
</dbReference>
<keyword evidence="1" id="KW-0812">Transmembrane</keyword>
<protein>
    <recommendedName>
        <fullName evidence="2">DUF6534 domain-containing protein</fullName>
    </recommendedName>
</protein>
<dbReference type="HOGENOM" id="CLU_046025_5_3_1"/>
<dbReference type="PANTHER" id="PTHR40465:SF1">
    <property type="entry name" value="DUF6534 DOMAIN-CONTAINING PROTEIN"/>
    <property type="match status" value="1"/>
</dbReference>
<evidence type="ECO:0000256" key="1">
    <source>
        <dbReference type="SAM" id="Phobius"/>
    </source>
</evidence>
<feature type="non-terminal residue" evidence="3">
    <location>
        <position position="273"/>
    </location>
</feature>
<feature type="transmembrane region" description="Helical" evidence="1">
    <location>
        <begin position="202"/>
        <end position="221"/>
    </location>
</feature>
<evidence type="ECO:0000259" key="2">
    <source>
        <dbReference type="Pfam" id="PF20152"/>
    </source>
</evidence>
<evidence type="ECO:0000313" key="4">
    <source>
        <dbReference type="Proteomes" id="UP000027265"/>
    </source>
</evidence>
<gene>
    <name evidence="3" type="ORF">JAAARDRAFT_205049</name>
</gene>
<dbReference type="Pfam" id="PF20152">
    <property type="entry name" value="DUF6534"/>
    <property type="match status" value="1"/>
</dbReference>
<dbReference type="Proteomes" id="UP000027265">
    <property type="component" value="Unassembled WGS sequence"/>
</dbReference>
<dbReference type="OrthoDB" id="3270417at2759"/>
<dbReference type="InParanoid" id="A0A067PYU7"/>